<organism evidence="2 3">
    <name type="scientific">Caproicibacterium argilliputei</name>
    <dbReference type="NCBI Taxonomy" id="3030016"/>
    <lineage>
        <taxon>Bacteria</taxon>
        <taxon>Bacillati</taxon>
        <taxon>Bacillota</taxon>
        <taxon>Clostridia</taxon>
        <taxon>Eubacteriales</taxon>
        <taxon>Oscillospiraceae</taxon>
        <taxon>Caproicibacterium</taxon>
    </lineage>
</organism>
<dbReference type="AlphaFoldDB" id="A0AA97DBK9"/>
<keyword evidence="1" id="KW-0812">Transmembrane</keyword>
<sequence length="383" mass="42887">MKRDLNEYGRLMHQVYAPQELKQRVLKAADREREKQKPPVPVRWKKAAMRTSAVCCALALVAGGFVFSGGQHSAVPTSAGSAQSASSAAAPKNTFDLAVYAAGVKREKKSTGSSTSGQNPQAQNTTVRLLDFGWSYRSGNGPTAPYDAKTQDCRLENYEFDKAYNEFQYGLNVACTGKNIKSIQYSFDNSGLAKGQSVDFDIWETGADGSESEAFSPSFTVSYSVQNSKSLDRSIRIKMPIPAEEAKAWIQSYDFHEPIKTEAEKKQYEAQFEPRIDAYEYQLAQVLAQSRLVMTATFTDGTKQTKKYRIAPVSREAFLQRREQDRKICDQWSKECDKYPCDKSGHRTPENQAAYDKMAKKYSTERQAYTAAHPLFMLTQVSG</sequence>
<evidence type="ECO:0000313" key="2">
    <source>
        <dbReference type="EMBL" id="WOC32618.1"/>
    </source>
</evidence>
<dbReference type="RefSeq" id="WP_275844523.1">
    <property type="nucleotide sequence ID" value="NZ_CP135996.1"/>
</dbReference>
<feature type="transmembrane region" description="Helical" evidence="1">
    <location>
        <begin position="47"/>
        <end position="67"/>
    </location>
</feature>
<keyword evidence="1" id="KW-0472">Membrane</keyword>
<reference evidence="3" key="3">
    <citation type="submission" date="2024-06" db="EMBL/GenBank/DDBJ databases">
        <authorList>
            <person name="Zeng C."/>
        </authorList>
    </citation>
    <scope>NUCLEOTIDE SEQUENCE [LARGE SCALE GENOMIC DNA]</scope>
    <source>
        <strain evidence="3">ZCY20-5</strain>
    </source>
</reference>
<name>A0AA97DBK9_9FIRM</name>
<dbReference type="Proteomes" id="UP001300604">
    <property type="component" value="Chromosome"/>
</dbReference>
<dbReference type="EMBL" id="CP135996">
    <property type="protein sequence ID" value="WOC32618.1"/>
    <property type="molecule type" value="Genomic_DNA"/>
</dbReference>
<evidence type="ECO:0000256" key="1">
    <source>
        <dbReference type="SAM" id="Phobius"/>
    </source>
</evidence>
<evidence type="ECO:0000313" key="3">
    <source>
        <dbReference type="Proteomes" id="UP001300604"/>
    </source>
</evidence>
<keyword evidence="1" id="KW-1133">Transmembrane helix</keyword>
<protein>
    <submittedName>
        <fullName evidence="2">Uncharacterized protein</fullName>
    </submittedName>
</protein>
<reference evidence="3" key="1">
    <citation type="submission" date="2024-06" db="EMBL/GenBank/DDBJ databases">
        <title>Caproicibacterium argilliputei sp. nov, a novel caproic acid producing anaerobic bacterium isolated from pit mud.</title>
        <authorList>
            <person name="Zeng C."/>
        </authorList>
    </citation>
    <scope>NUCLEOTIDE SEQUENCE [LARGE SCALE GENOMIC DNA]</scope>
    <source>
        <strain evidence="3">ZCY20-5</strain>
    </source>
</reference>
<keyword evidence="3" id="KW-1185">Reference proteome</keyword>
<accession>A0AA97DBK9</accession>
<reference evidence="2 3" key="2">
    <citation type="submission" date="2024-06" db="EMBL/GenBank/DDBJ databases">
        <title>Caproicibacterium argilliputei sp. nov, a novel caproic acid producing anaerobic bacterium isolated from pit mud.</title>
        <authorList>
            <person name="Xia S."/>
        </authorList>
    </citation>
    <scope>NUCLEOTIDE SEQUENCE [LARGE SCALE GENOMIC DNA]</scope>
    <source>
        <strain evidence="2 3">ZCY20-5</strain>
    </source>
</reference>
<proteinExistence type="predicted"/>
<gene>
    <name evidence="2" type="ORF">PXC00_01735</name>
</gene>
<dbReference type="KEGG" id="carl:PXC00_01735"/>